<evidence type="ECO:0000256" key="8">
    <source>
        <dbReference type="PROSITE-ProRule" id="PRU01360"/>
    </source>
</evidence>
<feature type="compositionally biased region" description="Polar residues" evidence="10">
    <location>
        <begin position="280"/>
        <end position="295"/>
    </location>
</feature>
<gene>
    <name evidence="14" type="ORF">E1163_24140</name>
</gene>
<dbReference type="InterPro" id="IPR000531">
    <property type="entry name" value="Beta-barrel_TonB"/>
</dbReference>
<keyword evidence="4 8" id="KW-0812">Transmembrane</keyword>
<evidence type="ECO:0000256" key="2">
    <source>
        <dbReference type="ARBA" id="ARBA00022448"/>
    </source>
</evidence>
<dbReference type="InterPro" id="IPR008969">
    <property type="entry name" value="CarboxyPept-like_regulatory"/>
</dbReference>
<evidence type="ECO:0000256" key="9">
    <source>
        <dbReference type="RuleBase" id="RU003357"/>
    </source>
</evidence>
<dbReference type="Pfam" id="PF07715">
    <property type="entry name" value="Plug"/>
    <property type="match status" value="1"/>
</dbReference>
<dbReference type="InterPro" id="IPR036942">
    <property type="entry name" value="Beta-barrel_TonB_sf"/>
</dbReference>
<protein>
    <submittedName>
        <fullName evidence="14">SusC/RagA family TonB-linked outer membrane protein</fullName>
    </submittedName>
</protein>
<evidence type="ECO:0000259" key="13">
    <source>
        <dbReference type="Pfam" id="PF07715"/>
    </source>
</evidence>
<dbReference type="InterPro" id="IPR023997">
    <property type="entry name" value="TonB-dep_OMP_SusC/RagA_CS"/>
</dbReference>
<dbReference type="PROSITE" id="PS52016">
    <property type="entry name" value="TONB_DEPENDENT_REC_3"/>
    <property type="match status" value="1"/>
</dbReference>
<evidence type="ECO:0000313" key="15">
    <source>
        <dbReference type="Proteomes" id="UP000798808"/>
    </source>
</evidence>
<comment type="subcellular location">
    <subcellularLocation>
        <location evidence="1 8">Cell outer membrane</location>
        <topology evidence="1 8">Multi-pass membrane protein</topology>
    </subcellularLocation>
</comment>
<evidence type="ECO:0000256" key="5">
    <source>
        <dbReference type="ARBA" id="ARBA00023077"/>
    </source>
</evidence>
<dbReference type="SUPFAM" id="SSF49464">
    <property type="entry name" value="Carboxypeptidase regulatory domain-like"/>
    <property type="match status" value="1"/>
</dbReference>
<evidence type="ECO:0000313" key="14">
    <source>
        <dbReference type="EMBL" id="MTI28068.1"/>
    </source>
</evidence>
<dbReference type="NCBIfam" id="TIGR04056">
    <property type="entry name" value="OMP_RagA_SusC"/>
    <property type="match status" value="1"/>
</dbReference>
<evidence type="ECO:0000256" key="7">
    <source>
        <dbReference type="ARBA" id="ARBA00023237"/>
    </source>
</evidence>
<evidence type="ECO:0000259" key="12">
    <source>
        <dbReference type="Pfam" id="PF00593"/>
    </source>
</evidence>
<evidence type="ECO:0000256" key="1">
    <source>
        <dbReference type="ARBA" id="ARBA00004571"/>
    </source>
</evidence>
<comment type="similarity">
    <text evidence="8 9">Belongs to the TonB-dependent receptor family.</text>
</comment>
<name>A0ABW9RXZ8_9BACT</name>
<dbReference type="SUPFAM" id="SSF56935">
    <property type="entry name" value="Porins"/>
    <property type="match status" value="1"/>
</dbReference>
<keyword evidence="3 8" id="KW-1134">Transmembrane beta strand</keyword>
<feature type="domain" description="TonB-dependent receptor plug" evidence="13">
    <location>
        <begin position="116"/>
        <end position="243"/>
    </location>
</feature>
<keyword evidence="11" id="KW-0732">Signal</keyword>
<feature type="domain" description="TonB-dependent receptor-like beta-barrel" evidence="12">
    <location>
        <begin position="421"/>
        <end position="915"/>
    </location>
</feature>
<feature type="signal peptide" evidence="11">
    <location>
        <begin position="1"/>
        <end position="21"/>
    </location>
</feature>
<dbReference type="Pfam" id="PF00593">
    <property type="entry name" value="TonB_dep_Rec_b-barrel"/>
    <property type="match status" value="1"/>
</dbReference>
<dbReference type="Gene3D" id="2.60.40.1120">
    <property type="entry name" value="Carboxypeptidase-like, regulatory domain"/>
    <property type="match status" value="1"/>
</dbReference>
<dbReference type="InterPro" id="IPR023996">
    <property type="entry name" value="TonB-dep_OMP_SusC/RagA"/>
</dbReference>
<reference evidence="14 15" key="1">
    <citation type="submission" date="2019-02" db="EMBL/GenBank/DDBJ databases">
        <authorList>
            <person name="Goldberg S.R."/>
            <person name="Haltli B.A."/>
            <person name="Correa H."/>
            <person name="Russell K.G."/>
        </authorList>
    </citation>
    <scope>NUCLEOTIDE SEQUENCE [LARGE SCALE GENOMIC DNA]</scope>
    <source>
        <strain evidence="14 15">JCM 16186</strain>
    </source>
</reference>
<organism evidence="14 15">
    <name type="scientific">Fulvivirga kasyanovii</name>
    <dbReference type="NCBI Taxonomy" id="396812"/>
    <lineage>
        <taxon>Bacteria</taxon>
        <taxon>Pseudomonadati</taxon>
        <taxon>Bacteroidota</taxon>
        <taxon>Cytophagia</taxon>
        <taxon>Cytophagales</taxon>
        <taxon>Fulvivirgaceae</taxon>
        <taxon>Fulvivirga</taxon>
    </lineage>
</organism>
<dbReference type="Gene3D" id="2.170.130.10">
    <property type="entry name" value="TonB-dependent receptor, plug domain"/>
    <property type="match status" value="1"/>
</dbReference>
<keyword evidence="5 9" id="KW-0798">TonB box</keyword>
<dbReference type="EMBL" id="SMLW01000652">
    <property type="protein sequence ID" value="MTI28068.1"/>
    <property type="molecule type" value="Genomic_DNA"/>
</dbReference>
<evidence type="ECO:0000256" key="11">
    <source>
        <dbReference type="SAM" id="SignalP"/>
    </source>
</evidence>
<evidence type="ECO:0000256" key="10">
    <source>
        <dbReference type="SAM" id="MobiDB-lite"/>
    </source>
</evidence>
<dbReference type="InterPro" id="IPR012910">
    <property type="entry name" value="Plug_dom"/>
</dbReference>
<accession>A0ABW9RXZ8</accession>
<sequence length="1030" mass="113442">MFKKLLFIMVIGFCFIIQAKAQVVVSGKVIDASENEPLPGVTVLVEGTSNGTITDSDGNYKIEVKENQSLFFSFVGYESQTIAVGNQSVIDVALMPDITQLTEVVITALGVEREKKALGYSLTEVGGEEVSTVKETNVINSLAGKVAGVVVSPNTFGPGSSTRVIIRGNNSLTGNNQPLYVVDGVPMDNAGFGSSNSNVGDEYSRSDYGNGIADINPDDIASISVLKGPNAAALYGSRASNGVILITTKKGANRKGLGVSFSSSVMFDKPLVLPELQNEYGQGSQGNHDLTTGSSWGAPLDGSSKPYFTGENRPYSAQSDNVKDFFRTGSNIINTLSLAGGNENANVRFSYTNAQANSILPNSDISKHNFNLRSYVKLTDKLSFDSKITYANIEGHNRATLGTEGVVANIYGIPRNIDINDLKDYQQDGSFAVRSYKLEADGDPATDTSNPYWVLYNDRNDDVRDRTFGFFKVDYQFTDNFSAFARIGGDFTSQNIETVNSYGHWFYGQGRFDYSTNKSKEINADFLLSYNKNFGSDFALSANFGGNHRYEEDEKYSFAGNEFKIPTQATVASAKKLRPGYTFRTPKEVNSLYGSAQFAYRETVFLDVTARNDWSSALPADNRSYFYPSASLSVLINEFIDSNQRILSFTKVRASWAQVGNDTDPFQLANTYVLDPEGYLDQTSLSREETLYNPDIKPEQVSTIEFGLEWKMFNNRVYGDFTYYDIQSEDLIWGVRISENSGYKYYNTNVGEMTNKGVELLIGGTPIKTPDFSWDISVNMSHNKNELVELIEDVDNYIFSTTNGGAVVVQATAGGGFGDIYGYDYMRAPNGKIVVNDSGVPVRSSEYTHLGNYQPDWLGGLSNRFTYKNLSFNFLIDARFGGEVYSGADAALDVSGVSERTLQYRTDGVVLDAMVNTGTAEEPVYEQNTASITSQQYFGSLPASEYVYDQTNIRMREMSLVYRLPESVIGNTFIRGASVGLIGRNLFFLTKKIDNFDPESSYSTTSFGQGVLFYNLPTTRSYGFSVTIDF</sequence>
<dbReference type="Pfam" id="PF13715">
    <property type="entry name" value="CarbopepD_reg_2"/>
    <property type="match status" value="1"/>
</dbReference>
<comment type="caution">
    <text evidence="14">The sequence shown here is derived from an EMBL/GenBank/DDBJ whole genome shotgun (WGS) entry which is preliminary data.</text>
</comment>
<feature type="region of interest" description="Disordered" evidence="10">
    <location>
        <begin position="280"/>
        <end position="303"/>
    </location>
</feature>
<dbReference type="NCBIfam" id="TIGR04057">
    <property type="entry name" value="SusC_RagA_signa"/>
    <property type="match status" value="1"/>
</dbReference>
<evidence type="ECO:0000256" key="4">
    <source>
        <dbReference type="ARBA" id="ARBA00022692"/>
    </source>
</evidence>
<keyword evidence="2 8" id="KW-0813">Transport</keyword>
<keyword evidence="6 8" id="KW-0472">Membrane</keyword>
<dbReference type="InterPro" id="IPR037066">
    <property type="entry name" value="Plug_dom_sf"/>
</dbReference>
<keyword evidence="7 8" id="KW-0998">Cell outer membrane</keyword>
<feature type="chain" id="PRO_5047071609" evidence="11">
    <location>
        <begin position="22"/>
        <end position="1030"/>
    </location>
</feature>
<dbReference type="RefSeq" id="WP_155175220.1">
    <property type="nucleotide sequence ID" value="NZ_BAAAFL010000007.1"/>
</dbReference>
<dbReference type="Proteomes" id="UP000798808">
    <property type="component" value="Unassembled WGS sequence"/>
</dbReference>
<proteinExistence type="inferred from homology"/>
<keyword evidence="15" id="KW-1185">Reference proteome</keyword>
<evidence type="ECO:0000256" key="3">
    <source>
        <dbReference type="ARBA" id="ARBA00022452"/>
    </source>
</evidence>
<dbReference type="Gene3D" id="2.40.170.20">
    <property type="entry name" value="TonB-dependent receptor, beta-barrel domain"/>
    <property type="match status" value="1"/>
</dbReference>
<evidence type="ECO:0000256" key="6">
    <source>
        <dbReference type="ARBA" id="ARBA00023136"/>
    </source>
</evidence>
<dbReference type="InterPro" id="IPR039426">
    <property type="entry name" value="TonB-dep_rcpt-like"/>
</dbReference>